<dbReference type="AlphaFoldDB" id="A0A382VRF1"/>
<reference evidence="1" key="1">
    <citation type="submission" date="2018-05" db="EMBL/GenBank/DDBJ databases">
        <authorList>
            <person name="Lanie J.A."/>
            <person name="Ng W.-L."/>
            <person name="Kazmierczak K.M."/>
            <person name="Andrzejewski T.M."/>
            <person name="Davidsen T.M."/>
            <person name="Wayne K.J."/>
            <person name="Tettelin H."/>
            <person name="Glass J.I."/>
            <person name="Rusch D."/>
            <person name="Podicherti R."/>
            <person name="Tsui H.-C.T."/>
            <person name="Winkler M.E."/>
        </authorList>
    </citation>
    <scope>NUCLEOTIDE SEQUENCE</scope>
</reference>
<dbReference type="EMBL" id="UINC01153661">
    <property type="protein sequence ID" value="SVD48501.1"/>
    <property type="molecule type" value="Genomic_DNA"/>
</dbReference>
<protein>
    <submittedName>
        <fullName evidence="1">Uncharacterized protein</fullName>
    </submittedName>
</protein>
<proteinExistence type="predicted"/>
<name>A0A382VRF1_9ZZZZ</name>
<gene>
    <name evidence="1" type="ORF">METZ01_LOCUS401355</name>
</gene>
<evidence type="ECO:0000313" key="1">
    <source>
        <dbReference type="EMBL" id="SVD48501.1"/>
    </source>
</evidence>
<sequence length="31" mass="3583">MEGQSGWFQLVMLDHKKFSAYKLERQVTPGA</sequence>
<organism evidence="1">
    <name type="scientific">marine metagenome</name>
    <dbReference type="NCBI Taxonomy" id="408172"/>
    <lineage>
        <taxon>unclassified sequences</taxon>
        <taxon>metagenomes</taxon>
        <taxon>ecological metagenomes</taxon>
    </lineage>
</organism>
<accession>A0A382VRF1</accession>